<dbReference type="PANTHER" id="PTHR44591:SF23">
    <property type="entry name" value="CHEY SUBFAMILY"/>
    <property type="match status" value="1"/>
</dbReference>
<gene>
    <name evidence="4" type="ORF">A7E78_11210</name>
</gene>
<dbReference type="SUPFAM" id="SSF52172">
    <property type="entry name" value="CheY-like"/>
    <property type="match status" value="1"/>
</dbReference>
<dbReference type="Gene3D" id="3.30.300.160">
    <property type="entry name" value="Type II secretion system, protein E, N-terminal domain"/>
    <property type="match status" value="1"/>
</dbReference>
<keyword evidence="1 2" id="KW-0597">Phosphoprotein</keyword>
<dbReference type="AlphaFoldDB" id="A0A1L3GRS4"/>
<feature type="domain" description="Response regulatory" evidence="3">
    <location>
        <begin position="151"/>
        <end position="267"/>
    </location>
</feature>
<dbReference type="Gene3D" id="1.10.40.70">
    <property type="match status" value="1"/>
</dbReference>
<dbReference type="InterPro" id="IPR050595">
    <property type="entry name" value="Bact_response_regulator"/>
</dbReference>
<dbReference type="RefSeq" id="WP_072284398.1">
    <property type="nucleotide sequence ID" value="NZ_CP015519.1"/>
</dbReference>
<dbReference type="CDD" id="cd00156">
    <property type="entry name" value="REC"/>
    <property type="match status" value="1"/>
</dbReference>
<dbReference type="InterPro" id="IPR011006">
    <property type="entry name" value="CheY-like_superfamily"/>
</dbReference>
<name>A0A1L3GRS4_9BACT</name>
<organism evidence="4 5">
    <name type="scientific">Syntrophotalea acetylenivorans</name>
    <dbReference type="NCBI Taxonomy" id="1842532"/>
    <lineage>
        <taxon>Bacteria</taxon>
        <taxon>Pseudomonadati</taxon>
        <taxon>Thermodesulfobacteriota</taxon>
        <taxon>Desulfuromonadia</taxon>
        <taxon>Desulfuromonadales</taxon>
        <taxon>Syntrophotaleaceae</taxon>
        <taxon>Syntrophotalea</taxon>
    </lineage>
</organism>
<dbReference type="KEGG" id="pef:A7E78_11210"/>
<feature type="modified residue" description="4-aspartylphosphate" evidence="2">
    <location>
        <position position="200"/>
    </location>
</feature>
<proteinExistence type="predicted"/>
<accession>A0A1L3GRS4</accession>
<reference evidence="4 5" key="1">
    <citation type="journal article" date="2017" name="Genome Announc.">
        <title>Complete Genome Sequences of Two Acetylene-Fermenting Pelobacter acetylenicus Strains.</title>
        <authorList>
            <person name="Sutton J.M."/>
            <person name="Baesman S.M."/>
            <person name="Fierst J.L."/>
            <person name="Poret-Peterson A.T."/>
            <person name="Oremland R.S."/>
            <person name="Dunlap D.S."/>
            <person name="Akob D.M."/>
        </authorList>
    </citation>
    <scope>NUCLEOTIDE SEQUENCE [LARGE SCALE GENOMIC DNA]</scope>
    <source>
        <strain evidence="4 5">SFB93</strain>
    </source>
</reference>
<keyword evidence="5" id="KW-1185">Reference proteome</keyword>
<evidence type="ECO:0000256" key="1">
    <source>
        <dbReference type="ARBA" id="ARBA00022553"/>
    </source>
</evidence>
<sequence>MKFGEILLQAGVITEADLNAALSLQIKNGMALGRILEDLGLISDRDIVDILARQFNLPVIDTIQEDSVSETVLELIDCGDALKMMVFPLGICKDGVEVAVSNPLDFNTLDRLAFKTGRQIRPVLATPTTIFKAIKRFYLKEPEADASSGTYLLIIDDHDLFRTTICNNLKRNGYLPLLTVTVEEAIHIAQQTTPRLILVDTCMKTVSSQMIFEQLQQNSYTSSCPIIALTANNTPDEEAFLLRLGFFDVIAKPLNYTRLQARIERALHFYYHSAAPPYAHAFQDDAVSVLAS</sequence>
<evidence type="ECO:0000259" key="3">
    <source>
        <dbReference type="PROSITE" id="PS50110"/>
    </source>
</evidence>
<dbReference type="OrthoDB" id="5394048at2"/>
<dbReference type="STRING" id="1842532.A7E78_11210"/>
<evidence type="ECO:0000256" key="2">
    <source>
        <dbReference type="PROSITE-ProRule" id="PRU00169"/>
    </source>
</evidence>
<dbReference type="Proteomes" id="UP000182517">
    <property type="component" value="Chromosome"/>
</dbReference>
<dbReference type="Gene3D" id="3.40.50.2300">
    <property type="match status" value="1"/>
</dbReference>
<dbReference type="Pfam" id="PF05157">
    <property type="entry name" value="MshEN"/>
    <property type="match status" value="1"/>
</dbReference>
<dbReference type="Pfam" id="PF00072">
    <property type="entry name" value="Response_reg"/>
    <property type="match status" value="1"/>
</dbReference>
<dbReference type="InterPro" id="IPR037257">
    <property type="entry name" value="T2SS_E_N_sf"/>
</dbReference>
<dbReference type="PANTHER" id="PTHR44591">
    <property type="entry name" value="STRESS RESPONSE REGULATOR PROTEIN 1"/>
    <property type="match status" value="1"/>
</dbReference>
<dbReference type="SUPFAM" id="SSF160246">
    <property type="entry name" value="EspE N-terminal domain-like"/>
    <property type="match status" value="1"/>
</dbReference>
<dbReference type="GO" id="GO:0000160">
    <property type="term" value="P:phosphorelay signal transduction system"/>
    <property type="evidence" value="ECO:0007669"/>
    <property type="project" value="InterPro"/>
</dbReference>
<dbReference type="InterPro" id="IPR007831">
    <property type="entry name" value="T2SS_GspE_N"/>
</dbReference>
<evidence type="ECO:0000313" key="5">
    <source>
        <dbReference type="Proteomes" id="UP000182517"/>
    </source>
</evidence>
<evidence type="ECO:0000313" key="4">
    <source>
        <dbReference type="EMBL" id="APG28368.1"/>
    </source>
</evidence>
<dbReference type="PROSITE" id="PS50110">
    <property type="entry name" value="RESPONSE_REGULATORY"/>
    <property type="match status" value="1"/>
</dbReference>
<protein>
    <recommendedName>
        <fullName evidence="3">Response regulatory domain-containing protein</fullName>
    </recommendedName>
</protein>
<dbReference type="InterPro" id="IPR001789">
    <property type="entry name" value="Sig_transdc_resp-reg_receiver"/>
</dbReference>
<dbReference type="SMART" id="SM00448">
    <property type="entry name" value="REC"/>
    <property type="match status" value="1"/>
</dbReference>
<dbReference type="EMBL" id="CP015519">
    <property type="protein sequence ID" value="APG28368.1"/>
    <property type="molecule type" value="Genomic_DNA"/>
</dbReference>